<evidence type="ECO:0000256" key="10">
    <source>
        <dbReference type="RuleBase" id="RU364125"/>
    </source>
</evidence>
<keyword evidence="10" id="KW-0997">Cell inner membrane</keyword>
<evidence type="ECO:0000256" key="8">
    <source>
        <dbReference type="ARBA" id="ARBA00022989"/>
    </source>
</evidence>
<proteinExistence type="inferred from homology"/>
<dbReference type="GO" id="GO:0009425">
    <property type="term" value="C:bacterial-type flagellum basal body"/>
    <property type="evidence" value="ECO:0007669"/>
    <property type="project" value="InterPro"/>
</dbReference>
<dbReference type="OrthoDB" id="5616092at2"/>
<dbReference type="eggNOG" id="COG1580">
    <property type="taxonomic scope" value="Bacteria"/>
</dbReference>
<keyword evidence="11" id="KW-0966">Cell projection</keyword>
<name>A0A089WLB3_9PSED</name>
<evidence type="ECO:0000256" key="9">
    <source>
        <dbReference type="ARBA" id="ARBA00023136"/>
    </source>
</evidence>
<dbReference type="EMBL" id="CP009455">
    <property type="protein sequence ID" value="AIR90080.1"/>
    <property type="molecule type" value="Genomic_DNA"/>
</dbReference>
<evidence type="ECO:0000313" key="12">
    <source>
        <dbReference type="Proteomes" id="UP000029493"/>
    </source>
</evidence>
<evidence type="ECO:0000256" key="4">
    <source>
        <dbReference type="ARBA" id="ARBA00022475"/>
    </source>
</evidence>
<dbReference type="NCBIfam" id="NF004285">
    <property type="entry name" value="PRK05696.1"/>
    <property type="match status" value="1"/>
</dbReference>
<dbReference type="InterPro" id="IPR005503">
    <property type="entry name" value="FliL"/>
</dbReference>
<keyword evidence="4" id="KW-1003">Cell membrane</keyword>
<dbReference type="PANTHER" id="PTHR35091">
    <property type="entry name" value="FLAGELLAR PROTEIN FLIL"/>
    <property type="match status" value="1"/>
</dbReference>
<feature type="transmembrane region" description="Helical" evidence="10">
    <location>
        <begin position="18"/>
        <end position="41"/>
    </location>
</feature>
<keyword evidence="11" id="KW-0282">Flagellum</keyword>
<dbReference type="RefSeq" id="WP_038412697.1">
    <property type="nucleotide sequence ID" value="NZ_CP009455.1"/>
</dbReference>
<dbReference type="GO" id="GO:0006935">
    <property type="term" value="P:chemotaxis"/>
    <property type="evidence" value="ECO:0007669"/>
    <property type="project" value="UniProtKB-KW"/>
</dbReference>
<sequence>MAKSETDKDPAAKGKLKLIILAVVGLLLAIGLSVGATWFVMHKGEAAAPAEAAAGNAKPKAIYEALSPAFVVNFNQNGRQRYMQVSISLQARNQADLDALKVHMPVIRNNLVMMFSGQGFDTLAGSPVGQEMLRQKATAVVQEVAQKEVGKPVIDQLLFTNFVLQ</sequence>
<evidence type="ECO:0000256" key="6">
    <source>
        <dbReference type="ARBA" id="ARBA00022692"/>
    </source>
</evidence>
<keyword evidence="5 10" id="KW-0145">Chemotaxis</keyword>
<dbReference type="GO" id="GO:0071978">
    <property type="term" value="P:bacterial-type flagellum-dependent swarming motility"/>
    <property type="evidence" value="ECO:0007669"/>
    <property type="project" value="TreeGrafter"/>
</dbReference>
<dbReference type="GO" id="GO:0005886">
    <property type="term" value="C:plasma membrane"/>
    <property type="evidence" value="ECO:0007669"/>
    <property type="project" value="UniProtKB-SubCell"/>
</dbReference>
<dbReference type="Pfam" id="PF03748">
    <property type="entry name" value="FliL"/>
    <property type="match status" value="1"/>
</dbReference>
<keyword evidence="12" id="KW-1185">Reference proteome</keyword>
<keyword evidence="6 10" id="KW-0812">Transmembrane</keyword>
<dbReference type="PANTHER" id="PTHR35091:SF2">
    <property type="entry name" value="FLAGELLAR PROTEIN FLIL"/>
    <property type="match status" value="1"/>
</dbReference>
<keyword evidence="11" id="KW-0969">Cilium</keyword>
<dbReference type="Proteomes" id="UP000029493">
    <property type="component" value="Chromosome"/>
</dbReference>
<protein>
    <recommendedName>
        <fullName evidence="10">Flagellar protein FliL</fullName>
    </recommendedName>
</protein>
<dbReference type="STRING" id="157783.LK03_12595"/>
<evidence type="ECO:0000256" key="1">
    <source>
        <dbReference type="ARBA" id="ARBA00002254"/>
    </source>
</evidence>
<evidence type="ECO:0000313" key="11">
    <source>
        <dbReference type="EMBL" id="AIR90080.1"/>
    </source>
</evidence>
<dbReference type="KEGG" id="psw:LK03_12595"/>
<evidence type="ECO:0000256" key="5">
    <source>
        <dbReference type="ARBA" id="ARBA00022500"/>
    </source>
</evidence>
<gene>
    <name evidence="11" type="ORF">LK03_12595</name>
</gene>
<dbReference type="AlphaFoldDB" id="A0A089WLB3"/>
<comment type="subcellular location">
    <subcellularLocation>
        <location evidence="10">Cell inner membrane</location>
    </subcellularLocation>
    <subcellularLocation>
        <location evidence="2">Cell membrane</location>
        <topology evidence="2">Single-pass membrane protein</topology>
    </subcellularLocation>
</comment>
<keyword evidence="7 10" id="KW-0283">Flagellar rotation</keyword>
<keyword evidence="9 10" id="KW-0472">Membrane</keyword>
<keyword evidence="8 10" id="KW-1133">Transmembrane helix</keyword>
<organism evidence="11 12">
    <name type="scientific">Pseudomonas cremoricolorata</name>
    <dbReference type="NCBI Taxonomy" id="157783"/>
    <lineage>
        <taxon>Bacteria</taxon>
        <taxon>Pseudomonadati</taxon>
        <taxon>Pseudomonadota</taxon>
        <taxon>Gammaproteobacteria</taxon>
        <taxon>Pseudomonadales</taxon>
        <taxon>Pseudomonadaceae</taxon>
        <taxon>Pseudomonas</taxon>
    </lineage>
</organism>
<evidence type="ECO:0000256" key="2">
    <source>
        <dbReference type="ARBA" id="ARBA00004162"/>
    </source>
</evidence>
<comment type="function">
    <text evidence="1 10">Controls the rotational direction of flagella during chemotaxis.</text>
</comment>
<evidence type="ECO:0000256" key="3">
    <source>
        <dbReference type="ARBA" id="ARBA00008281"/>
    </source>
</evidence>
<evidence type="ECO:0000256" key="7">
    <source>
        <dbReference type="ARBA" id="ARBA00022779"/>
    </source>
</evidence>
<accession>A0A089WLB3</accession>
<comment type="similarity">
    <text evidence="3 10">Belongs to the FliL family.</text>
</comment>
<reference evidence="11 12" key="1">
    <citation type="submission" date="2014-09" db="EMBL/GenBank/DDBJ databases">
        <authorList>
            <person name="Chan K.-G."/>
        </authorList>
    </citation>
    <scope>NUCLEOTIDE SEQUENCE [LARGE SCALE GENOMIC DNA]</scope>
    <source>
        <strain evidence="11 12">ND07</strain>
    </source>
</reference>